<evidence type="ECO:0000313" key="1">
    <source>
        <dbReference type="EMBL" id="TGY78262.1"/>
    </source>
</evidence>
<name>A0AC61RCM6_9BACT</name>
<sequence length="395" mass="44271">MSETRFIIIGISDSRMQTFSPEIMQAIKAAKVFSGGKRHHDIVAPMLPPGSLWIDVTVPLASVFDKYTDHDEIVVFASGDPLFFGFAATLQRAFPDTEITVYPSFNSLQTLSHRLLLPYAEMKNVSLTGRPWKNLDVALITGYPLIGILTDRSKTPAEIARHLLRYGYDNYSISVGECLGNDTERIRIMSLEETAQEGFAFPNCVILKMTHPRKRYFGLPENLFRHLEGRNNMITKMPVRLLSLSMLDLSERRVMWDVGFCTGSVSIEAKLRFPQLDIISFERRAESKAIFEENCRIFGTPGIEAVIADFLDCELSTFPAPDAVFIGGHGGRLPEMMRRIFGNLTADGIVVFNSVSDESRCDFLSSVESCGGKIQEEHLLCYDAHNPVKIIKASK</sequence>
<dbReference type="Proteomes" id="UP000306319">
    <property type="component" value="Unassembled WGS sequence"/>
</dbReference>
<gene>
    <name evidence="1" type="primary">cbiE</name>
    <name evidence="1" type="ORF">E5331_11210</name>
</gene>
<comment type="caution">
    <text evidence="1">The sequence shown here is derived from an EMBL/GenBank/DDBJ whole genome shotgun (WGS) entry which is preliminary data.</text>
</comment>
<evidence type="ECO:0000313" key="2">
    <source>
        <dbReference type="Proteomes" id="UP000306319"/>
    </source>
</evidence>
<reference evidence="1" key="1">
    <citation type="submission" date="2019-04" db="EMBL/GenBank/DDBJ databases">
        <title>Microbes associate with the intestines of laboratory mice.</title>
        <authorList>
            <person name="Navarre W."/>
            <person name="Wong E."/>
            <person name="Huang K."/>
            <person name="Tropini C."/>
            <person name="Ng K."/>
            <person name="Yu B."/>
        </authorList>
    </citation>
    <scope>NUCLEOTIDE SEQUENCE</scope>
    <source>
        <strain evidence="1">NM04_E33</strain>
    </source>
</reference>
<proteinExistence type="predicted"/>
<protein>
    <submittedName>
        <fullName evidence="1">Precorrin-6y C5,15-methyltransferase (Decarboxylating) subunit CbiE</fullName>
    </submittedName>
</protein>
<organism evidence="1 2">
    <name type="scientific">Lepagella muris</name>
    <dbReference type="NCBI Taxonomy" id="3032870"/>
    <lineage>
        <taxon>Bacteria</taxon>
        <taxon>Pseudomonadati</taxon>
        <taxon>Bacteroidota</taxon>
        <taxon>Bacteroidia</taxon>
        <taxon>Bacteroidales</taxon>
        <taxon>Muribaculaceae</taxon>
        <taxon>Lepagella</taxon>
    </lineage>
</organism>
<dbReference type="EMBL" id="SRYB01000015">
    <property type="protein sequence ID" value="TGY78262.1"/>
    <property type="molecule type" value="Genomic_DNA"/>
</dbReference>
<keyword evidence="2" id="KW-1185">Reference proteome</keyword>
<accession>A0AC61RCM6</accession>